<evidence type="ECO:0000256" key="7">
    <source>
        <dbReference type="ARBA" id="ARBA00023136"/>
    </source>
</evidence>
<keyword evidence="15" id="KW-1185">Reference proteome</keyword>
<evidence type="ECO:0000256" key="12">
    <source>
        <dbReference type="SAM" id="Phobius"/>
    </source>
</evidence>
<dbReference type="Proteomes" id="UP000886653">
    <property type="component" value="Unassembled WGS sequence"/>
</dbReference>
<dbReference type="InterPro" id="IPR020846">
    <property type="entry name" value="MFS_dom"/>
</dbReference>
<dbReference type="Pfam" id="PF00083">
    <property type="entry name" value="Sugar_tr"/>
    <property type="match status" value="1"/>
</dbReference>
<feature type="domain" description="Major facilitator superfamily (MFS) profile" evidence="13">
    <location>
        <begin position="30"/>
        <end position="491"/>
    </location>
</feature>
<feature type="transmembrane region" description="Helical" evidence="12">
    <location>
        <begin position="132"/>
        <end position="154"/>
    </location>
</feature>
<keyword evidence="4 12" id="KW-0812">Transmembrane</keyword>
<comment type="subcellular location">
    <subcellularLocation>
        <location evidence="1">Membrane</location>
        <topology evidence="1">Multi-pass membrane protein</topology>
    </subcellularLocation>
</comment>
<name>A0A9P6NRG7_9BASI</name>
<evidence type="ECO:0000256" key="10">
    <source>
        <dbReference type="RuleBase" id="RU003346"/>
    </source>
</evidence>
<evidence type="ECO:0000256" key="8">
    <source>
        <dbReference type="ARBA" id="ARBA00043213"/>
    </source>
</evidence>
<feature type="transmembrane region" description="Helical" evidence="12">
    <location>
        <begin position="106"/>
        <end position="126"/>
    </location>
</feature>
<feature type="transmembrane region" description="Helical" evidence="12">
    <location>
        <begin position="166"/>
        <end position="184"/>
    </location>
</feature>
<dbReference type="InterPro" id="IPR050360">
    <property type="entry name" value="MFS_Sugar_Transporters"/>
</dbReference>
<dbReference type="SUPFAM" id="SSF103473">
    <property type="entry name" value="MFS general substrate transporter"/>
    <property type="match status" value="1"/>
</dbReference>
<dbReference type="GO" id="GO:0016020">
    <property type="term" value="C:membrane"/>
    <property type="evidence" value="ECO:0007669"/>
    <property type="project" value="UniProtKB-SubCell"/>
</dbReference>
<dbReference type="InterPro" id="IPR005828">
    <property type="entry name" value="MFS_sugar_transport-like"/>
</dbReference>
<organism evidence="14 15">
    <name type="scientific">Cronartium quercuum f. sp. fusiforme G11</name>
    <dbReference type="NCBI Taxonomy" id="708437"/>
    <lineage>
        <taxon>Eukaryota</taxon>
        <taxon>Fungi</taxon>
        <taxon>Dikarya</taxon>
        <taxon>Basidiomycota</taxon>
        <taxon>Pucciniomycotina</taxon>
        <taxon>Pucciniomycetes</taxon>
        <taxon>Pucciniales</taxon>
        <taxon>Coleosporiaceae</taxon>
        <taxon>Cronartium</taxon>
    </lineage>
</organism>
<feature type="transmembrane region" description="Helical" evidence="12">
    <location>
        <begin position="361"/>
        <end position="383"/>
    </location>
</feature>
<gene>
    <name evidence="14" type="ORF">CROQUDRAFT_719606</name>
</gene>
<protein>
    <recommendedName>
        <fullName evidence="8">Quinate transporter</fullName>
    </recommendedName>
</protein>
<dbReference type="InterPro" id="IPR036259">
    <property type="entry name" value="MFS_trans_sf"/>
</dbReference>
<keyword evidence="5" id="KW-0672">Quinate metabolism</keyword>
<sequence>MGVQINAKMFKKTHDSSVPAAIHNVRLYLSALCAASGAMMIGYDSAFLGGTLALPSFRTDFGLKHMTRAQVDLIEANIVSLYQAGCFIGALLAYPLGHFYGRRIGLIISVLIFILGGILMVIADSARGLAPIYAGRVLTGLGIGIISSITPIYIAEIAVVSIRGRLVGLYELGWQLGGIIGFWINYGVSENTSIIGRTQYTIPFAVQLIPAGLCLIGVVSFLKESPRWLLSRGRRTEALSNLCWLRKLDESDSYFQSEFLMMEQTLVSQKETVGESFWGPFQKLLLFRPSLIRLAIACSLFMFQNGTGINAINYYSPTVFRSIGISGTSASLLSTGVFGAIKTIATVIWLCFLADRIDRTIMLMVGSFFGGLMMYGLGIYIAVAKPTENPTPGGRLTSSGKGALAIIYLWTVFYSPTWNPTPWLFSAEAFPMHVRTLAQAFVASSNWFFNFLIARFTPQMFTAMGYGVYLFFACFMMISIPYVWFIVPELRGVPLEKIDTVFEAWKPSSGRRRNMARARESVLDKCGEEESEEMELELESELESEGAKGSCSTK</sequence>
<dbReference type="AlphaFoldDB" id="A0A9P6NRG7"/>
<feature type="compositionally biased region" description="Acidic residues" evidence="11">
    <location>
        <begin position="529"/>
        <end position="544"/>
    </location>
</feature>
<dbReference type="InterPro" id="IPR005829">
    <property type="entry name" value="Sugar_transporter_CS"/>
</dbReference>
<dbReference type="FunFam" id="1.20.1250.20:FF:000026">
    <property type="entry name" value="MFS quinate transporter QutD"/>
    <property type="match status" value="1"/>
</dbReference>
<feature type="transmembrane region" description="Helical" evidence="12">
    <location>
        <begin position="204"/>
        <end position="222"/>
    </location>
</feature>
<feature type="transmembrane region" description="Helical" evidence="12">
    <location>
        <begin position="291"/>
        <end position="312"/>
    </location>
</feature>
<keyword evidence="3 10" id="KW-0813">Transport</keyword>
<comment type="catalytic activity">
    <reaction evidence="9">
        <text>myo-inositol(out) + H(+)(out) = myo-inositol(in) + H(+)(in)</text>
        <dbReference type="Rhea" id="RHEA:60364"/>
        <dbReference type="ChEBI" id="CHEBI:15378"/>
        <dbReference type="ChEBI" id="CHEBI:17268"/>
    </reaction>
</comment>
<feature type="region of interest" description="Disordered" evidence="11">
    <location>
        <begin position="524"/>
        <end position="554"/>
    </location>
</feature>
<dbReference type="NCBIfam" id="TIGR00879">
    <property type="entry name" value="SP"/>
    <property type="match status" value="1"/>
</dbReference>
<evidence type="ECO:0000256" key="2">
    <source>
        <dbReference type="ARBA" id="ARBA00010992"/>
    </source>
</evidence>
<dbReference type="PANTHER" id="PTHR48022:SF34">
    <property type="entry name" value="MAJOR FACILITATOR SUPERFAMILY (MFS) PROFILE DOMAIN-CONTAINING PROTEIN-RELATED"/>
    <property type="match status" value="1"/>
</dbReference>
<evidence type="ECO:0000256" key="11">
    <source>
        <dbReference type="SAM" id="MobiDB-lite"/>
    </source>
</evidence>
<dbReference type="OrthoDB" id="508119at2759"/>
<dbReference type="PRINTS" id="PR00171">
    <property type="entry name" value="SUGRTRNSPORT"/>
</dbReference>
<evidence type="ECO:0000256" key="4">
    <source>
        <dbReference type="ARBA" id="ARBA00022692"/>
    </source>
</evidence>
<dbReference type="PANTHER" id="PTHR48022">
    <property type="entry name" value="PLASTIDIC GLUCOSE TRANSPORTER 4"/>
    <property type="match status" value="1"/>
</dbReference>
<dbReference type="PROSITE" id="PS00217">
    <property type="entry name" value="SUGAR_TRANSPORT_2"/>
    <property type="match status" value="1"/>
</dbReference>
<dbReference type="PROSITE" id="PS50850">
    <property type="entry name" value="MFS"/>
    <property type="match status" value="1"/>
</dbReference>
<evidence type="ECO:0000313" key="15">
    <source>
        <dbReference type="Proteomes" id="UP000886653"/>
    </source>
</evidence>
<feature type="transmembrane region" description="Helical" evidence="12">
    <location>
        <begin position="332"/>
        <end position="354"/>
    </location>
</feature>
<evidence type="ECO:0000259" key="13">
    <source>
        <dbReference type="PROSITE" id="PS50850"/>
    </source>
</evidence>
<evidence type="ECO:0000256" key="1">
    <source>
        <dbReference type="ARBA" id="ARBA00004141"/>
    </source>
</evidence>
<feature type="transmembrane region" description="Helical" evidence="12">
    <location>
        <begin position="403"/>
        <end position="425"/>
    </location>
</feature>
<evidence type="ECO:0000313" key="14">
    <source>
        <dbReference type="EMBL" id="KAG0152021.1"/>
    </source>
</evidence>
<dbReference type="InterPro" id="IPR003663">
    <property type="entry name" value="Sugar/inositol_transpt"/>
</dbReference>
<dbReference type="EMBL" id="MU167210">
    <property type="protein sequence ID" value="KAG0152021.1"/>
    <property type="molecule type" value="Genomic_DNA"/>
</dbReference>
<feature type="transmembrane region" description="Helical" evidence="12">
    <location>
        <begin position="27"/>
        <end position="54"/>
    </location>
</feature>
<dbReference type="GO" id="GO:0005351">
    <property type="term" value="F:carbohydrate:proton symporter activity"/>
    <property type="evidence" value="ECO:0007669"/>
    <property type="project" value="TreeGrafter"/>
</dbReference>
<evidence type="ECO:0000256" key="3">
    <source>
        <dbReference type="ARBA" id="ARBA00022448"/>
    </source>
</evidence>
<comment type="caution">
    <text evidence="14">The sequence shown here is derived from an EMBL/GenBank/DDBJ whole genome shotgun (WGS) entry which is preliminary data.</text>
</comment>
<accession>A0A9P6NRG7</accession>
<reference evidence="14" key="1">
    <citation type="submission" date="2013-11" db="EMBL/GenBank/DDBJ databases">
        <title>Genome sequence of the fusiform rust pathogen reveals effectors for host alternation and coevolution with pine.</title>
        <authorList>
            <consortium name="DOE Joint Genome Institute"/>
            <person name="Smith K."/>
            <person name="Pendleton A."/>
            <person name="Kubisiak T."/>
            <person name="Anderson C."/>
            <person name="Salamov A."/>
            <person name="Aerts A."/>
            <person name="Riley R."/>
            <person name="Clum A."/>
            <person name="Lindquist E."/>
            <person name="Ence D."/>
            <person name="Campbell M."/>
            <person name="Kronenberg Z."/>
            <person name="Feau N."/>
            <person name="Dhillon B."/>
            <person name="Hamelin R."/>
            <person name="Burleigh J."/>
            <person name="Smith J."/>
            <person name="Yandell M."/>
            <person name="Nelson C."/>
            <person name="Grigoriev I."/>
            <person name="Davis J."/>
        </authorList>
    </citation>
    <scope>NUCLEOTIDE SEQUENCE</scope>
    <source>
        <strain evidence="14">G11</strain>
    </source>
</reference>
<evidence type="ECO:0000256" key="6">
    <source>
        <dbReference type="ARBA" id="ARBA00022989"/>
    </source>
</evidence>
<feature type="transmembrane region" description="Helical" evidence="12">
    <location>
        <begin position="466"/>
        <end position="487"/>
    </location>
</feature>
<dbReference type="Gene3D" id="1.20.1250.20">
    <property type="entry name" value="MFS general substrate transporter like domains"/>
    <property type="match status" value="1"/>
</dbReference>
<keyword evidence="6 12" id="KW-1133">Transmembrane helix</keyword>
<keyword evidence="7 12" id="KW-0472">Membrane</keyword>
<feature type="transmembrane region" description="Helical" evidence="12">
    <location>
        <begin position="74"/>
        <end position="94"/>
    </location>
</feature>
<evidence type="ECO:0000256" key="5">
    <source>
        <dbReference type="ARBA" id="ARBA00022911"/>
    </source>
</evidence>
<evidence type="ECO:0000256" key="9">
    <source>
        <dbReference type="ARBA" id="ARBA00049119"/>
    </source>
</evidence>
<proteinExistence type="inferred from homology"/>
<comment type="similarity">
    <text evidence="2 10">Belongs to the major facilitator superfamily. Sugar transporter (TC 2.A.1.1) family.</text>
</comment>